<feature type="binding site" evidence="4">
    <location>
        <position position="482"/>
    </location>
    <ligand>
        <name>ATP</name>
        <dbReference type="ChEBI" id="CHEBI:30616"/>
    </ligand>
</feature>
<protein>
    <submittedName>
        <fullName evidence="6">Protein kinase</fullName>
    </submittedName>
</protein>
<dbReference type="Gene3D" id="1.10.510.10">
    <property type="entry name" value="Transferase(Phosphotransferase) domain 1"/>
    <property type="match status" value="2"/>
</dbReference>
<evidence type="ECO:0000313" key="6">
    <source>
        <dbReference type="EMBL" id="TBU05219.1"/>
    </source>
</evidence>
<dbReference type="PROSITE" id="PS00108">
    <property type="entry name" value="PROTEIN_KINASE_ST"/>
    <property type="match status" value="2"/>
</dbReference>
<dbReference type="SMART" id="SM00220">
    <property type="entry name" value="S_TKc"/>
    <property type="match status" value="2"/>
</dbReference>
<dbReference type="GO" id="GO:0005524">
    <property type="term" value="F:ATP binding"/>
    <property type="evidence" value="ECO:0007669"/>
    <property type="project" value="UniProtKB-UniRule"/>
</dbReference>
<evidence type="ECO:0000256" key="3">
    <source>
        <dbReference type="ARBA" id="ARBA00022840"/>
    </source>
</evidence>
<evidence type="ECO:0000256" key="2">
    <source>
        <dbReference type="ARBA" id="ARBA00022741"/>
    </source>
</evidence>
<dbReference type="EMBL" id="PITJ01000036">
    <property type="protein sequence ID" value="TBU05219.1"/>
    <property type="molecule type" value="Genomic_DNA"/>
</dbReference>
<dbReference type="InterPro" id="IPR011009">
    <property type="entry name" value="Kinase-like_dom_sf"/>
</dbReference>
<organism evidence="6 7">
    <name type="scientific">Hamiltosporidium tvaerminnensis</name>
    <dbReference type="NCBI Taxonomy" id="1176355"/>
    <lineage>
        <taxon>Eukaryota</taxon>
        <taxon>Fungi</taxon>
        <taxon>Fungi incertae sedis</taxon>
        <taxon>Microsporidia</taxon>
        <taxon>Dubosqiidae</taxon>
        <taxon>Hamiltosporidium</taxon>
    </lineage>
</organism>
<comment type="caution">
    <text evidence="6">The sequence shown here is derived from an EMBL/GenBank/DDBJ whole genome shotgun (WGS) entry which is preliminary data.</text>
</comment>
<dbReference type="InterPro" id="IPR000719">
    <property type="entry name" value="Prot_kinase_dom"/>
</dbReference>
<evidence type="ECO:0000256" key="4">
    <source>
        <dbReference type="PROSITE-ProRule" id="PRU10141"/>
    </source>
</evidence>
<feature type="non-terminal residue" evidence="6">
    <location>
        <position position="957"/>
    </location>
</feature>
<gene>
    <name evidence="6" type="ORF">CWI37_0036p0040</name>
</gene>
<dbReference type="Proteomes" id="UP000292362">
    <property type="component" value="Unassembled WGS sequence"/>
</dbReference>
<dbReference type="InterPro" id="IPR051931">
    <property type="entry name" value="PAK3-like"/>
</dbReference>
<dbReference type="Gene3D" id="3.30.200.20">
    <property type="entry name" value="Phosphorylase Kinase, domain 1"/>
    <property type="match status" value="1"/>
</dbReference>
<reference evidence="6 7" key="1">
    <citation type="submission" date="2017-12" db="EMBL/GenBank/DDBJ databases">
        <authorList>
            <person name="Pombert J.-F."/>
            <person name="Haag K.L."/>
            <person name="Ebert D."/>
        </authorList>
    </citation>
    <scope>NUCLEOTIDE SEQUENCE [LARGE SCALE GENOMIC DNA]</scope>
    <source>
        <strain evidence="6">FI-OER-3-3</strain>
    </source>
</reference>
<name>A0A4Q9LBK8_9MICR</name>
<dbReference type="VEuPathDB" id="MicrosporidiaDB:CWI37_0036p0040"/>
<feature type="domain" description="Protein kinase" evidence="5">
    <location>
        <begin position="877"/>
        <end position="957"/>
    </location>
</feature>
<evidence type="ECO:0000256" key="1">
    <source>
        <dbReference type="ARBA" id="ARBA00008874"/>
    </source>
</evidence>
<accession>A0A4Q9LBK8</accession>
<sequence>MTNLSCLGENCTIDFPKEIVSCNLEQKYTYIFSEKIAKRTYSEVLMYICTNTNQKVAIKVKFSANTKDSKENIALKSMNHPNIVKYIDFLVIGEYECIIMEYVPYTLIKYLNKNEFNFMNLKIILKQILDAMKYLEYIQVIHIDIKPNNILLDENLNVKLIDFGICCTIQDESLNFSIDSDLDTALKEFPQIAPEILSGDFFDNSADIYSFGYVCFFIQKKFIKNVLCDEKNKKSNDLLSNLIYNSYCSFRTNRSSITGLIFHQFFDELYESLECFCNFDNMKPNMGDIEIWPYDGKIHIKKDNIEFTLYCSCHDKLDLDRNLEYIRIQKTYLSTFSFYNTTNININKFSVKIRKILLHIKFLYKEDLLHIIKAFELIKKSRSGLSDNQMRSEYNQSVVEENRVGSENKCSSTPYGKDSRQKSSLFKFIKNNRESMFSLGIMKKISRGQKNTYQFVQKIGEGSHGEVFMYKSAYTNQKVAIKVQIKTCRLDSQEIPVLKIMNHPNIVKYIDSLVIGEYECIIMEYVPYTLIKYLNKNEFNFMNLKIILKQILDAMKYLEYIQVIHIDIKPNNILLDENLNVKLIDFGICCTIQDKSLNFSMDSDLDTALKEFPQIAPEILSDDFFDNSADIYSFGYVCSFIQERFIKNFDFAEKNVRNSNVLFSNLIDISFKKSPVERSSIRALIFHPFFDELYEFLECFCNFDNMKPNMGDIEIWPYDGKIHIKKDNIEFTLYCSCHDKLDLDRNLEYIRIQKTYLSTFSFYNTTNININKFSVKIRKILLHIKFLYKEDLLHIIKAFELIKKSRSGLSDNQMRSEYNQSVVEENRVGSENKCSSTPYGKDSRQKSSLFKFIKNNRESMFSLGIMKKISRGQKNTYQFVQKIGEGSHGEVFMYKSAYTNQKVAIKVQIKTCRLDSQEIPVLKIMNHPNIVKYIDSLVIGEYECIIMEYVPYTLIKY</sequence>
<dbReference type="SUPFAM" id="SSF56112">
    <property type="entry name" value="Protein kinase-like (PK-like)"/>
    <property type="match status" value="3"/>
</dbReference>
<keyword evidence="2 4" id="KW-0547">Nucleotide-binding</keyword>
<keyword evidence="6" id="KW-0808">Transferase</keyword>
<dbReference type="CDD" id="cd00180">
    <property type="entry name" value="PKc"/>
    <property type="match status" value="2"/>
</dbReference>
<comment type="similarity">
    <text evidence="1">Belongs to the protein kinase superfamily. STE Ser/Thr protein kinase family. STE20 subfamily.</text>
</comment>
<dbReference type="Pfam" id="PF00069">
    <property type="entry name" value="Pkinase"/>
    <property type="match status" value="3"/>
</dbReference>
<evidence type="ECO:0000259" key="5">
    <source>
        <dbReference type="PROSITE" id="PS50011"/>
    </source>
</evidence>
<dbReference type="InterPro" id="IPR017441">
    <property type="entry name" value="Protein_kinase_ATP_BS"/>
</dbReference>
<dbReference type="InterPro" id="IPR008271">
    <property type="entry name" value="Ser/Thr_kinase_AS"/>
</dbReference>
<dbReference type="PROSITE" id="PS00107">
    <property type="entry name" value="PROTEIN_KINASE_ATP"/>
    <property type="match status" value="2"/>
</dbReference>
<dbReference type="PANTHER" id="PTHR45832:SF22">
    <property type="entry name" value="SERINE_THREONINE-PROTEIN KINASE SAMKA-RELATED"/>
    <property type="match status" value="1"/>
</dbReference>
<proteinExistence type="inferred from homology"/>
<keyword evidence="6" id="KW-0418">Kinase</keyword>
<dbReference type="GO" id="GO:0004672">
    <property type="term" value="F:protein kinase activity"/>
    <property type="evidence" value="ECO:0007669"/>
    <property type="project" value="InterPro"/>
</dbReference>
<dbReference type="PROSITE" id="PS50011">
    <property type="entry name" value="PROTEIN_KINASE_DOM"/>
    <property type="match status" value="3"/>
</dbReference>
<dbReference type="AlphaFoldDB" id="A0A4Q9LBK8"/>
<dbReference type="PANTHER" id="PTHR45832">
    <property type="entry name" value="SERINE/THREONINE-PROTEIN KINASE SAMKA-RELATED-RELATED"/>
    <property type="match status" value="1"/>
</dbReference>
<evidence type="ECO:0000313" key="7">
    <source>
        <dbReference type="Proteomes" id="UP000292362"/>
    </source>
</evidence>
<feature type="domain" description="Protein kinase" evidence="5">
    <location>
        <begin position="30"/>
        <end position="266"/>
    </location>
</feature>
<feature type="domain" description="Protein kinase" evidence="5">
    <location>
        <begin position="453"/>
        <end position="690"/>
    </location>
</feature>
<feature type="binding site" evidence="4">
    <location>
        <position position="906"/>
    </location>
    <ligand>
        <name>ATP</name>
        <dbReference type="ChEBI" id="CHEBI:30616"/>
    </ligand>
</feature>
<keyword evidence="3 4" id="KW-0067">ATP-binding</keyword>